<comment type="caution">
    <text evidence="2">The sequence shown here is derived from an EMBL/GenBank/DDBJ whole genome shotgun (WGS) entry which is preliminary data.</text>
</comment>
<dbReference type="InterPro" id="IPR050194">
    <property type="entry name" value="Glycosyltransferase_grp1"/>
</dbReference>
<dbReference type="Pfam" id="PF00534">
    <property type="entry name" value="Glycos_transf_1"/>
    <property type="match status" value="1"/>
</dbReference>
<reference evidence="3" key="1">
    <citation type="journal article" date="2017" name="Proc. Natl. Acad. Sci. U.S.A.">
        <title>Simulation of Deepwater Horizon oil plume reveals substrate specialization within a complex community of hydrocarbon-degraders.</title>
        <authorList>
            <person name="Hu P."/>
            <person name="Dubinsky E.A."/>
            <person name="Probst A.J."/>
            <person name="Wang J."/>
            <person name="Sieber C.M.K."/>
            <person name="Tom L.M."/>
            <person name="Gardinali P."/>
            <person name="Banfield J.F."/>
            <person name="Atlas R.M."/>
            <person name="Andersen G.L."/>
        </authorList>
    </citation>
    <scope>NUCLEOTIDE SEQUENCE [LARGE SCALE GENOMIC DNA]</scope>
</reference>
<sequence>MRSNNKICCIYNYAQHYRLPIFQLLNDRLGVHFYFGKNSSDIKGFNYNLLSNFERELEPIYLIKPFYWLKGSLSPKLRSYTHFIVLGEYFCLSTWALLILNKIAGKKTYLWSHGYYGNEGYFKKRIKRLFFSLGTSNLLYGEYARNLMIKDGINDHKLEVIYNSLDFVKQSRIFSDLKSSTLLKDHFKNSNKTLIYIGRLQHRKKISMILQAISIMKDQDQEYNLVLVGEGESRAELEELAVELDINEQVWFFGHLYDEEKIGQLLFDSDLCVSPGNVGLTAMHSLVYGTPIITHGNFQNQMPEFESIISGKSGDFFEENNIQNLVLKVVQWLENHTDRDVVRKDCRKSIESKYNPEYQFKIIKQIIDENSN</sequence>
<evidence type="ECO:0000313" key="2">
    <source>
        <dbReference type="EMBL" id="OUS21426.1"/>
    </source>
</evidence>
<keyword evidence="2" id="KW-0808">Transferase</keyword>
<dbReference type="CDD" id="cd03801">
    <property type="entry name" value="GT4_PimA-like"/>
    <property type="match status" value="1"/>
</dbReference>
<dbReference type="Gene3D" id="3.40.50.2000">
    <property type="entry name" value="Glycogen Phosphorylase B"/>
    <property type="match status" value="2"/>
</dbReference>
<dbReference type="Proteomes" id="UP000196102">
    <property type="component" value="Unassembled WGS sequence"/>
</dbReference>
<dbReference type="PANTHER" id="PTHR45947:SF3">
    <property type="entry name" value="SULFOQUINOVOSYL TRANSFERASE SQD2"/>
    <property type="match status" value="1"/>
</dbReference>
<organism evidence="2 3">
    <name type="scientific">Nonlabens dokdonensis</name>
    <dbReference type="NCBI Taxonomy" id="328515"/>
    <lineage>
        <taxon>Bacteria</taxon>
        <taxon>Pseudomonadati</taxon>
        <taxon>Bacteroidota</taxon>
        <taxon>Flavobacteriia</taxon>
        <taxon>Flavobacteriales</taxon>
        <taxon>Flavobacteriaceae</taxon>
        <taxon>Nonlabens</taxon>
    </lineage>
</organism>
<dbReference type="EMBL" id="MAAX01000018">
    <property type="protein sequence ID" value="OUS21426.1"/>
    <property type="molecule type" value="Genomic_DNA"/>
</dbReference>
<feature type="domain" description="Glycosyl transferase family 1" evidence="1">
    <location>
        <begin position="188"/>
        <end position="345"/>
    </location>
</feature>
<gene>
    <name evidence="2" type="ORF">A9Q93_01080</name>
</gene>
<dbReference type="AlphaFoldDB" id="A0A1Z8BFR2"/>
<dbReference type="GO" id="GO:0016757">
    <property type="term" value="F:glycosyltransferase activity"/>
    <property type="evidence" value="ECO:0007669"/>
    <property type="project" value="InterPro"/>
</dbReference>
<accession>A0A1Z8BFR2</accession>
<evidence type="ECO:0000259" key="1">
    <source>
        <dbReference type="Pfam" id="PF00534"/>
    </source>
</evidence>
<name>A0A1Z8BFR2_9FLAO</name>
<proteinExistence type="predicted"/>
<evidence type="ECO:0000313" key="3">
    <source>
        <dbReference type="Proteomes" id="UP000196102"/>
    </source>
</evidence>
<dbReference type="InterPro" id="IPR001296">
    <property type="entry name" value="Glyco_trans_1"/>
</dbReference>
<dbReference type="SUPFAM" id="SSF53756">
    <property type="entry name" value="UDP-Glycosyltransferase/glycogen phosphorylase"/>
    <property type="match status" value="1"/>
</dbReference>
<dbReference type="RefSeq" id="WP_303685530.1">
    <property type="nucleotide sequence ID" value="NZ_CAJXYO010000011.1"/>
</dbReference>
<protein>
    <submittedName>
        <fullName evidence="2">Glycosyl transferase family 1</fullName>
    </submittedName>
</protein>
<dbReference type="PANTHER" id="PTHR45947">
    <property type="entry name" value="SULFOQUINOVOSYL TRANSFERASE SQD2"/>
    <property type="match status" value="1"/>
</dbReference>